<dbReference type="InterPro" id="IPR010640">
    <property type="entry name" value="Low_temperature_requirement_A"/>
</dbReference>
<feature type="transmembrane region" description="Helical" evidence="1">
    <location>
        <begin position="149"/>
        <end position="177"/>
    </location>
</feature>
<evidence type="ECO:0000313" key="2">
    <source>
        <dbReference type="EMBL" id="KRO26041.1"/>
    </source>
</evidence>
<keyword evidence="1" id="KW-0472">Membrane</keyword>
<reference evidence="2 3" key="1">
    <citation type="journal article" date="2015" name="Genome Announc.">
        <title>Expanding the biotechnology potential of lactobacilli through comparative genomics of 213 strains and associated genera.</title>
        <authorList>
            <person name="Sun Z."/>
            <person name="Harris H.M."/>
            <person name="McCann A."/>
            <person name="Guo C."/>
            <person name="Argimon S."/>
            <person name="Zhang W."/>
            <person name="Yang X."/>
            <person name="Jeffery I.B."/>
            <person name="Cooney J.C."/>
            <person name="Kagawa T.F."/>
            <person name="Liu W."/>
            <person name="Song Y."/>
            <person name="Salvetti E."/>
            <person name="Wrobel A."/>
            <person name="Rasinkangas P."/>
            <person name="Parkhill J."/>
            <person name="Rea M.C."/>
            <person name="O'Sullivan O."/>
            <person name="Ritari J."/>
            <person name="Douillard F.P."/>
            <person name="Paul Ross R."/>
            <person name="Yang R."/>
            <person name="Briner A.E."/>
            <person name="Felis G.E."/>
            <person name="de Vos W.M."/>
            <person name="Barrangou R."/>
            <person name="Klaenhammer T.R."/>
            <person name="Caufield P.W."/>
            <person name="Cui Y."/>
            <person name="Zhang H."/>
            <person name="O'Toole P.W."/>
        </authorList>
    </citation>
    <scope>NUCLEOTIDE SEQUENCE [LARGE SCALE GENOMIC DNA]</scope>
    <source>
        <strain evidence="2 3">DSM 23026</strain>
    </source>
</reference>
<keyword evidence="3" id="KW-1185">Reference proteome</keyword>
<evidence type="ECO:0000313" key="3">
    <source>
        <dbReference type="Proteomes" id="UP000051249"/>
    </source>
</evidence>
<dbReference type="Proteomes" id="UP000051249">
    <property type="component" value="Unassembled WGS sequence"/>
</dbReference>
<dbReference type="AlphaFoldDB" id="A0A0R2NJU7"/>
<feature type="transmembrane region" description="Helical" evidence="1">
    <location>
        <begin position="278"/>
        <end position="294"/>
    </location>
</feature>
<feature type="transmembrane region" description="Helical" evidence="1">
    <location>
        <begin position="238"/>
        <end position="258"/>
    </location>
</feature>
<comment type="caution">
    <text evidence="2">The sequence shown here is derived from an EMBL/GenBank/DDBJ whole genome shotgun (WGS) entry which is preliminary data.</text>
</comment>
<sequence>MLRKWWQSPQLISARSKDRKISWLEVFSDLIYVIIFHSLTVGLMRETSILNTGKFLLLYLLIYWTWSEFNFYFDSHGDTSLRTTTLSVLQMAAIALATVYIPAFYESHFTSFILAFALNQLMITYLWWGSGHFDPQHYQYAHDHNRQYWIALGLELVAVVVPNQQIQILLLILAIVLNYSAGWFARKAAKAEFEQRHLEFTISPALSERYSQLMMIVMGESLAGLIDSMSEVNKTWETLLLFFVSAFLTLLIYLLFYINFDHLIPKNGYGWMYLYRESFIVIILNAVLEILFIHQMLFDPSKTTQLMLAITTVIMVLIMVLLPIWMGAGRKPDCWIWETGVKVAGLALILLALLVSFTWSIILITVGMGAIVAVEAIYQIDLNN</sequence>
<evidence type="ECO:0000256" key="1">
    <source>
        <dbReference type="SAM" id="Phobius"/>
    </source>
</evidence>
<accession>A0A0R2NJU7</accession>
<dbReference type="EMBL" id="JQCQ01000003">
    <property type="protein sequence ID" value="KRO26041.1"/>
    <property type="molecule type" value="Genomic_DNA"/>
</dbReference>
<dbReference type="Pfam" id="PF06772">
    <property type="entry name" value="LtrA"/>
    <property type="match status" value="1"/>
</dbReference>
<gene>
    <name evidence="2" type="ORF">IV88_GL000955</name>
</gene>
<feature type="transmembrane region" description="Helical" evidence="1">
    <location>
        <begin position="306"/>
        <end position="326"/>
    </location>
</feature>
<protein>
    <recommendedName>
        <fullName evidence="4">Low temperature requirement protein LtrA</fullName>
    </recommendedName>
</protein>
<dbReference type="OrthoDB" id="9798526at2"/>
<feature type="transmembrane region" description="Helical" evidence="1">
    <location>
        <begin position="21"/>
        <end position="44"/>
    </location>
</feature>
<dbReference type="PATRIC" id="fig|480391.4.peg.969"/>
<dbReference type="RefSeq" id="WP_057797921.1">
    <property type="nucleotide sequence ID" value="NZ_BJZZ01000003.1"/>
</dbReference>
<feature type="transmembrane region" description="Helical" evidence="1">
    <location>
        <begin position="346"/>
        <end position="374"/>
    </location>
</feature>
<dbReference type="PANTHER" id="PTHR36840:SF1">
    <property type="entry name" value="BLL5714 PROTEIN"/>
    <property type="match status" value="1"/>
</dbReference>
<feature type="transmembrane region" description="Helical" evidence="1">
    <location>
        <begin position="109"/>
        <end position="128"/>
    </location>
</feature>
<keyword evidence="1" id="KW-1133">Transmembrane helix</keyword>
<feature type="transmembrane region" description="Helical" evidence="1">
    <location>
        <begin position="85"/>
        <end position="103"/>
    </location>
</feature>
<evidence type="ECO:0008006" key="4">
    <source>
        <dbReference type="Google" id="ProtNLM"/>
    </source>
</evidence>
<proteinExistence type="predicted"/>
<name>A0A0R2NJU7_9LACO</name>
<keyword evidence="1" id="KW-0812">Transmembrane</keyword>
<organism evidence="2 3">
    <name type="scientific">Pediococcus argentinicus</name>
    <dbReference type="NCBI Taxonomy" id="480391"/>
    <lineage>
        <taxon>Bacteria</taxon>
        <taxon>Bacillati</taxon>
        <taxon>Bacillota</taxon>
        <taxon>Bacilli</taxon>
        <taxon>Lactobacillales</taxon>
        <taxon>Lactobacillaceae</taxon>
        <taxon>Pediococcus</taxon>
    </lineage>
</organism>
<dbReference type="PANTHER" id="PTHR36840">
    <property type="entry name" value="BLL5714 PROTEIN"/>
    <property type="match status" value="1"/>
</dbReference>